<evidence type="ECO:0000313" key="2">
    <source>
        <dbReference type="EMBL" id="EJD34831.1"/>
    </source>
</evidence>
<dbReference type="EMBL" id="JH687918">
    <property type="protein sequence ID" value="EJD34831.1"/>
    <property type="molecule type" value="Genomic_DNA"/>
</dbReference>
<gene>
    <name evidence="2" type="ORF">AURDEDRAFT_176121</name>
</gene>
<dbReference type="Proteomes" id="UP000006514">
    <property type="component" value="Unassembled WGS sequence"/>
</dbReference>
<protein>
    <submittedName>
        <fullName evidence="2">Uncharacterized protein</fullName>
    </submittedName>
</protein>
<reference evidence="3" key="1">
    <citation type="journal article" date="2012" name="Science">
        <title>The Paleozoic origin of enzymatic lignin decomposition reconstructed from 31 fungal genomes.</title>
        <authorList>
            <person name="Floudas D."/>
            <person name="Binder M."/>
            <person name="Riley R."/>
            <person name="Barry K."/>
            <person name="Blanchette R.A."/>
            <person name="Henrissat B."/>
            <person name="Martinez A.T."/>
            <person name="Otillar R."/>
            <person name="Spatafora J.W."/>
            <person name="Yadav J.S."/>
            <person name="Aerts A."/>
            <person name="Benoit I."/>
            <person name="Boyd A."/>
            <person name="Carlson A."/>
            <person name="Copeland A."/>
            <person name="Coutinho P.M."/>
            <person name="de Vries R.P."/>
            <person name="Ferreira P."/>
            <person name="Findley K."/>
            <person name="Foster B."/>
            <person name="Gaskell J."/>
            <person name="Glotzer D."/>
            <person name="Gorecki P."/>
            <person name="Heitman J."/>
            <person name="Hesse C."/>
            <person name="Hori C."/>
            <person name="Igarashi K."/>
            <person name="Jurgens J.A."/>
            <person name="Kallen N."/>
            <person name="Kersten P."/>
            <person name="Kohler A."/>
            <person name="Kuees U."/>
            <person name="Kumar T.K.A."/>
            <person name="Kuo A."/>
            <person name="LaButti K."/>
            <person name="Larrondo L.F."/>
            <person name="Lindquist E."/>
            <person name="Ling A."/>
            <person name="Lombard V."/>
            <person name="Lucas S."/>
            <person name="Lundell T."/>
            <person name="Martin R."/>
            <person name="McLaughlin D.J."/>
            <person name="Morgenstern I."/>
            <person name="Morin E."/>
            <person name="Murat C."/>
            <person name="Nagy L.G."/>
            <person name="Nolan M."/>
            <person name="Ohm R.A."/>
            <person name="Patyshakuliyeva A."/>
            <person name="Rokas A."/>
            <person name="Ruiz-Duenas F.J."/>
            <person name="Sabat G."/>
            <person name="Salamov A."/>
            <person name="Samejima M."/>
            <person name="Schmutz J."/>
            <person name="Slot J.C."/>
            <person name="St John F."/>
            <person name="Stenlid J."/>
            <person name="Sun H."/>
            <person name="Sun S."/>
            <person name="Syed K."/>
            <person name="Tsang A."/>
            <person name="Wiebenga A."/>
            <person name="Young D."/>
            <person name="Pisabarro A."/>
            <person name="Eastwood D.C."/>
            <person name="Martin F."/>
            <person name="Cullen D."/>
            <person name="Grigoriev I.V."/>
            <person name="Hibbett D.S."/>
        </authorList>
    </citation>
    <scope>NUCLEOTIDE SEQUENCE [LARGE SCALE GENOMIC DNA]</scope>
    <source>
        <strain evidence="3">TFB10046</strain>
    </source>
</reference>
<feature type="region of interest" description="Disordered" evidence="1">
    <location>
        <begin position="1"/>
        <end position="37"/>
    </location>
</feature>
<dbReference type="AlphaFoldDB" id="J0D767"/>
<evidence type="ECO:0000313" key="3">
    <source>
        <dbReference type="Proteomes" id="UP000006514"/>
    </source>
</evidence>
<evidence type="ECO:0000256" key="1">
    <source>
        <dbReference type="SAM" id="MobiDB-lite"/>
    </source>
</evidence>
<organism evidence="2 3">
    <name type="scientific">Auricularia subglabra (strain TFB-10046 / SS5)</name>
    <name type="common">White-rot fungus</name>
    <name type="synonym">Auricularia delicata (strain TFB10046)</name>
    <dbReference type="NCBI Taxonomy" id="717982"/>
    <lineage>
        <taxon>Eukaryota</taxon>
        <taxon>Fungi</taxon>
        <taxon>Dikarya</taxon>
        <taxon>Basidiomycota</taxon>
        <taxon>Agaricomycotina</taxon>
        <taxon>Agaricomycetes</taxon>
        <taxon>Auriculariales</taxon>
        <taxon>Auriculariaceae</taxon>
        <taxon>Auricularia</taxon>
    </lineage>
</organism>
<feature type="region of interest" description="Disordered" evidence="1">
    <location>
        <begin position="337"/>
        <end position="446"/>
    </location>
</feature>
<feature type="compositionally biased region" description="Low complexity" evidence="1">
    <location>
        <begin position="379"/>
        <end position="407"/>
    </location>
</feature>
<dbReference type="KEGG" id="adl:AURDEDRAFT_176121"/>
<dbReference type="InParanoid" id="J0D767"/>
<dbReference type="OrthoDB" id="2953846at2759"/>
<feature type="compositionally biased region" description="Low complexity" evidence="1">
    <location>
        <begin position="348"/>
        <end position="358"/>
    </location>
</feature>
<accession>J0D767</accession>
<keyword evidence="3" id="KW-1185">Reference proteome</keyword>
<name>J0D767_AURST</name>
<feature type="compositionally biased region" description="Low complexity" evidence="1">
    <location>
        <begin position="1"/>
        <end position="27"/>
    </location>
</feature>
<sequence>MPKASTSRARASPAPKASSSRRPASPAGGDGRGLPNLHSADSIRAELLGNWERDGGESVLVVGVQVSVYLPFEKTLRLHEYRAVYFTDTEVEARLQLMSWKFMAQKHNLPPPEYPLIRTDYRLGPHEPMLYPQMWHPTAPHMAWVEKHELHRELHQGDIVAYVFQYHDWNPSATMSDYGRISGDLLCRLDLMFHEIYVKTLPFLKSARTRLLVPATMITECMRLLSDLRVLTPTFKDSATMVTRIQRGISELRAFRLFRLDVQHHVGDQSFVSDRVFNYVGVFTSDRAMTDLLHRLGVPVWLVVSGLPRGFQAQPPVPFSKLVETKPLNQLDEYHTDWAGRRQRNRDASPPSYSAPSATDPHAVPQARTSQRRSRSPPRTRYASTEQGGSSSGPLSRRSRSPGASRGQALPVSTVPRYILHEQPRLKDSATRKHPDAPPSWRPRDWVTDPGHQAAQGLKVPIWVPQLPQWLLDVAASVDRSVTREWRLCANDCIHPVPQDVFNRPLSYCMPPLHLLLKHEKRFQYVFAAWAALRDFWLRRLSDGDECALSATIWRKILDDKYNISKELAMWIENNAPQGVSPTATVAQAPVPSGGQGQAEDAHIASLRTQIQDAHLSEVTAVQDTRSSLYTRLGQAGEDLAVTTSCETAEPANWSALLPHLEVYCEIASRRIHRIDARCFTDLRTGGGLRWDEYWDYDGKRIVLFDRRSQVPREHPTHVDSELLLNEGALTWHLSPTDEEGLASPSRAVWRATAGLATDSEGALIVFSDPGPVPQTMPSGASNAPIPHHHRIPSTGIMPSFQTASIVVISSYGSDNFPKRISSGGHPRVPDLGDR</sequence>
<dbReference type="eggNOG" id="ENOG502R18F">
    <property type="taxonomic scope" value="Eukaryota"/>
</dbReference>
<feature type="compositionally biased region" description="Basic and acidic residues" evidence="1">
    <location>
        <begin position="419"/>
        <end position="446"/>
    </location>
</feature>
<proteinExistence type="predicted"/>